<evidence type="ECO:0000313" key="3">
    <source>
        <dbReference type="EMBL" id="CAD8686777.1"/>
    </source>
</evidence>
<dbReference type="InterPro" id="IPR002759">
    <property type="entry name" value="Pop5/Rpp14/Rnp2-like"/>
</dbReference>
<dbReference type="GO" id="GO:0001682">
    <property type="term" value="P:tRNA 5'-leader removal"/>
    <property type="evidence" value="ECO:0007669"/>
    <property type="project" value="InterPro"/>
</dbReference>
<dbReference type="SUPFAM" id="SSF160350">
    <property type="entry name" value="Rnp2-like"/>
    <property type="match status" value="1"/>
</dbReference>
<dbReference type="PANTHER" id="PTHR15441">
    <property type="entry name" value="RIBONUCLEASE P PROTEIN SUBUNIT P14"/>
    <property type="match status" value="1"/>
</dbReference>
<dbReference type="GO" id="GO:0005730">
    <property type="term" value="C:nucleolus"/>
    <property type="evidence" value="ECO:0007669"/>
    <property type="project" value="TreeGrafter"/>
</dbReference>
<accession>A0A7S0RTK5</accession>
<dbReference type="Gene3D" id="3.30.70.3250">
    <property type="entry name" value="Ribonuclease P, Pop5 subunit"/>
    <property type="match status" value="1"/>
</dbReference>
<dbReference type="EMBL" id="HBFB01023191">
    <property type="protein sequence ID" value="CAD8686777.1"/>
    <property type="molecule type" value="Transcribed_RNA"/>
</dbReference>
<evidence type="ECO:0000256" key="1">
    <source>
        <dbReference type="ARBA" id="ARBA00010800"/>
    </source>
</evidence>
<organism evidence="3">
    <name type="scientific">Chlamydomonas leiostraca</name>
    <dbReference type="NCBI Taxonomy" id="1034604"/>
    <lineage>
        <taxon>Eukaryota</taxon>
        <taxon>Viridiplantae</taxon>
        <taxon>Chlorophyta</taxon>
        <taxon>core chlorophytes</taxon>
        <taxon>Chlorophyceae</taxon>
        <taxon>CS clade</taxon>
        <taxon>Chlamydomonadales</taxon>
        <taxon>Chlamydomonadaceae</taxon>
        <taxon>Chlamydomonas</taxon>
    </lineage>
</organism>
<keyword evidence="2" id="KW-0819">tRNA processing</keyword>
<comment type="similarity">
    <text evidence="1">Belongs to the eukaryotic/archaeal RNase P protein component 2 family.</text>
</comment>
<dbReference type="AlphaFoldDB" id="A0A7S0RTK5"/>
<protein>
    <submittedName>
        <fullName evidence="3">Uncharacterized protein</fullName>
    </submittedName>
</protein>
<dbReference type="PANTHER" id="PTHR15441:SF2">
    <property type="entry name" value="RIBONUCLEASE P_MRP PROTEIN SUBUNIT POP5"/>
    <property type="match status" value="1"/>
</dbReference>
<gene>
    <name evidence="3" type="ORF">CLEI1391_LOCUS13091</name>
</gene>
<dbReference type="GO" id="GO:0033204">
    <property type="term" value="F:ribonuclease P RNA binding"/>
    <property type="evidence" value="ECO:0007669"/>
    <property type="project" value="TreeGrafter"/>
</dbReference>
<proteinExistence type="inferred from homology"/>
<evidence type="ECO:0000256" key="2">
    <source>
        <dbReference type="ARBA" id="ARBA00022694"/>
    </source>
</evidence>
<dbReference type="GO" id="GO:0030681">
    <property type="term" value="C:multimeric ribonuclease P complex"/>
    <property type="evidence" value="ECO:0007669"/>
    <property type="project" value="TreeGrafter"/>
</dbReference>
<dbReference type="GO" id="GO:0000172">
    <property type="term" value="C:ribonuclease MRP complex"/>
    <property type="evidence" value="ECO:0007669"/>
    <property type="project" value="TreeGrafter"/>
</dbReference>
<sequence>MVRFKNRYLLVELCWSDRPADGLSEASLTQCIRDSLLTATGSMGLGCAMSSLQVKYYNPFTRLAVVRCDREAYEQVWLTMSMMREVQHRRVTPKLLQVAGTSESCRAKAAALVARAMCACAATLPPHQRAHAASHQQRLVAQEL</sequence>
<name>A0A7S0RTK5_9CHLO</name>
<dbReference type="Pfam" id="PF01900">
    <property type="entry name" value="RNase_P_Rpp14"/>
    <property type="match status" value="1"/>
</dbReference>
<reference evidence="3" key="1">
    <citation type="submission" date="2021-01" db="EMBL/GenBank/DDBJ databases">
        <authorList>
            <person name="Corre E."/>
            <person name="Pelletier E."/>
            <person name="Niang G."/>
            <person name="Scheremetjew M."/>
            <person name="Finn R."/>
            <person name="Kale V."/>
            <person name="Holt S."/>
            <person name="Cochrane G."/>
            <person name="Meng A."/>
            <person name="Brown T."/>
            <person name="Cohen L."/>
        </authorList>
    </citation>
    <scope>NUCLEOTIDE SEQUENCE</scope>
    <source>
        <strain evidence="3">SAG 11-49</strain>
    </source>
</reference>
<dbReference type="InterPro" id="IPR038085">
    <property type="entry name" value="Rnp2-like_sf"/>
</dbReference>